<dbReference type="EMBL" id="KL198006">
    <property type="protein sequence ID" value="KDQ30148.1"/>
    <property type="molecule type" value="Genomic_DNA"/>
</dbReference>
<dbReference type="PANTHER" id="PTHR33119">
    <property type="entry name" value="IFI3P"/>
    <property type="match status" value="1"/>
</dbReference>
<evidence type="ECO:0000313" key="3">
    <source>
        <dbReference type="Proteomes" id="UP000027073"/>
    </source>
</evidence>
<dbReference type="PANTHER" id="PTHR33119:SF1">
    <property type="entry name" value="FE2OG DIOXYGENASE DOMAIN-CONTAINING PROTEIN"/>
    <property type="match status" value="1"/>
</dbReference>
<dbReference type="OrthoDB" id="415532at2759"/>
<reference evidence="3" key="1">
    <citation type="journal article" date="2014" name="Proc. Natl. Acad. Sci. U.S.A.">
        <title>Extensive sampling of basidiomycete genomes demonstrates inadequacy of the white-rot/brown-rot paradigm for wood decay fungi.</title>
        <authorList>
            <person name="Riley R."/>
            <person name="Salamov A.A."/>
            <person name="Brown D.W."/>
            <person name="Nagy L.G."/>
            <person name="Floudas D."/>
            <person name="Held B.W."/>
            <person name="Levasseur A."/>
            <person name="Lombard V."/>
            <person name="Morin E."/>
            <person name="Otillar R."/>
            <person name="Lindquist E.A."/>
            <person name="Sun H."/>
            <person name="LaButti K.M."/>
            <person name="Schmutz J."/>
            <person name="Jabbour D."/>
            <person name="Luo H."/>
            <person name="Baker S.E."/>
            <person name="Pisabarro A.G."/>
            <person name="Walton J.D."/>
            <person name="Blanchette R.A."/>
            <person name="Henrissat B."/>
            <person name="Martin F."/>
            <person name="Cullen D."/>
            <person name="Hibbett D.S."/>
            <person name="Grigoriev I.V."/>
        </authorList>
    </citation>
    <scope>NUCLEOTIDE SEQUENCE [LARGE SCALE GENOMIC DNA]</scope>
    <source>
        <strain evidence="3">PC15</strain>
    </source>
</reference>
<sequence length="152" mass="17738">MWESATCSWKRRKGPGFDPSVSVYDPYKGAISPVHPGVTLPRLDNRVFKTKQSTFTDYTFESHYAWVPSVFHISEDGLDVSVKSYINGLGPRERHPSLYRLIEKVFLVVLPQLEHTRGWKYEYKMTPAEARWVDCREKKKKDVRNIVEDSED</sequence>
<dbReference type="InterPro" id="IPR049192">
    <property type="entry name" value="DUF4246_C"/>
</dbReference>
<feature type="domain" description="DUF4246" evidence="1">
    <location>
        <begin position="50"/>
        <end position="130"/>
    </location>
</feature>
<dbReference type="InParanoid" id="A0A067NQ00"/>
<dbReference type="InterPro" id="IPR025340">
    <property type="entry name" value="DUF4246"/>
</dbReference>
<accession>A0A067NQ00</accession>
<dbReference type="VEuPathDB" id="FungiDB:PLEOSDRAFT_165773"/>
<evidence type="ECO:0000313" key="2">
    <source>
        <dbReference type="EMBL" id="KDQ30148.1"/>
    </source>
</evidence>
<dbReference type="Proteomes" id="UP000027073">
    <property type="component" value="Unassembled WGS sequence"/>
</dbReference>
<name>A0A067NQ00_PLEO1</name>
<dbReference type="HOGENOM" id="CLU_1723142_0_0_1"/>
<evidence type="ECO:0000259" key="1">
    <source>
        <dbReference type="Pfam" id="PF14033"/>
    </source>
</evidence>
<dbReference type="Pfam" id="PF14033">
    <property type="entry name" value="DUF4246"/>
    <property type="match status" value="1"/>
</dbReference>
<protein>
    <recommendedName>
        <fullName evidence="1">DUF4246 domain-containing protein</fullName>
    </recommendedName>
</protein>
<dbReference type="AlphaFoldDB" id="A0A067NQ00"/>
<gene>
    <name evidence="2" type="ORF">PLEOSDRAFT_165773</name>
</gene>
<organism evidence="2 3">
    <name type="scientific">Pleurotus ostreatus (strain PC15)</name>
    <name type="common">Oyster mushroom</name>
    <dbReference type="NCBI Taxonomy" id="1137138"/>
    <lineage>
        <taxon>Eukaryota</taxon>
        <taxon>Fungi</taxon>
        <taxon>Dikarya</taxon>
        <taxon>Basidiomycota</taxon>
        <taxon>Agaricomycotina</taxon>
        <taxon>Agaricomycetes</taxon>
        <taxon>Agaricomycetidae</taxon>
        <taxon>Agaricales</taxon>
        <taxon>Pleurotineae</taxon>
        <taxon>Pleurotaceae</taxon>
        <taxon>Pleurotus</taxon>
    </lineage>
</organism>
<proteinExistence type="predicted"/>